<comment type="function">
    <text evidence="2">One of several proteins that assist in the late maturation steps of the functional core of the 30S ribosomal subunit. Associates with free 30S ribosomal subunits (but not with 30S subunits that are part of 70S ribosomes or polysomes). Required for efficient processing of 16S rRNA. May interact with the 5'-terminal helix region of 16S rRNA.</text>
</comment>
<dbReference type="GO" id="GO:0030490">
    <property type="term" value="P:maturation of SSU-rRNA"/>
    <property type="evidence" value="ECO:0007669"/>
    <property type="project" value="UniProtKB-UniRule"/>
</dbReference>
<comment type="subcellular location">
    <subcellularLocation>
        <location evidence="2">Cytoplasm</location>
    </subcellularLocation>
</comment>
<comment type="similarity">
    <text evidence="2">Belongs to the RbfA family.</text>
</comment>
<dbReference type="AlphaFoldDB" id="A0A7M3MH78"/>
<comment type="caution">
    <text evidence="3">The sequence shown here is derived from an EMBL/GenBank/DDBJ whole genome shotgun (WGS) entry which is preliminary data.</text>
</comment>
<organism evidence="3 4">
    <name type="scientific">Oceanidesulfovibrio indonesiensis</name>
    <dbReference type="NCBI Taxonomy" id="54767"/>
    <lineage>
        <taxon>Bacteria</taxon>
        <taxon>Pseudomonadati</taxon>
        <taxon>Thermodesulfobacteriota</taxon>
        <taxon>Desulfovibrionia</taxon>
        <taxon>Desulfovibrionales</taxon>
        <taxon>Desulfovibrionaceae</taxon>
        <taxon>Oceanidesulfovibrio</taxon>
    </lineage>
</organism>
<evidence type="ECO:0000313" key="3">
    <source>
        <dbReference type="EMBL" id="TVM18835.1"/>
    </source>
</evidence>
<sequence>MTDSDSKRARRLGDTIMRELADIIATEMQDPRLELVTILDVTLDAQMNVATVRYAAHADADKAAEGLAHARGFLRTELGRRFTTRRVPELTFQYDDDAGTPAEDADAFEEMLHAARRG</sequence>
<dbReference type="PANTHER" id="PTHR33515">
    <property type="entry name" value="RIBOSOME-BINDING FACTOR A, CHLOROPLASTIC-RELATED"/>
    <property type="match status" value="1"/>
</dbReference>
<dbReference type="InterPro" id="IPR023799">
    <property type="entry name" value="RbfA_dom_sf"/>
</dbReference>
<dbReference type="HAMAP" id="MF_00003">
    <property type="entry name" value="RbfA"/>
    <property type="match status" value="1"/>
</dbReference>
<dbReference type="SUPFAM" id="SSF89919">
    <property type="entry name" value="Ribosome-binding factor A, RbfA"/>
    <property type="match status" value="1"/>
</dbReference>
<dbReference type="InterPro" id="IPR015946">
    <property type="entry name" value="KH_dom-like_a/b"/>
</dbReference>
<keyword evidence="4" id="KW-1185">Reference proteome</keyword>
<dbReference type="RefSeq" id="WP_144302107.1">
    <property type="nucleotide sequence ID" value="NZ_QMIE01000003.1"/>
</dbReference>
<evidence type="ECO:0000313" key="4">
    <source>
        <dbReference type="Proteomes" id="UP000448292"/>
    </source>
</evidence>
<dbReference type="PANTHER" id="PTHR33515:SF1">
    <property type="entry name" value="RIBOSOME-BINDING FACTOR A, CHLOROPLASTIC-RELATED"/>
    <property type="match status" value="1"/>
</dbReference>
<dbReference type="Pfam" id="PF02033">
    <property type="entry name" value="RBFA"/>
    <property type="match status" value="1"/>
</dbReference>
<dbReference type="InterPro" id="IPR000238">
    <property type="entry name" value="RbfA"/>
</dbReference>
<dbReference type="Proteomes" id="UP000448292">
    <property type="component" value="Unassembled WGS sequence"/>
</dbReference>
<protein>
    <recommendedName>
        <fullName evidence="2">Ribosome-binding factor A</fullName>
    </recommendedName>
</protein>
<dbReference type="EMBL" id="QMIE01000003">
    <property type="protein sequence ID" value="TVM18835.1"/>
    <property type="molecule type" value="Genomic_DNA"/>
</dbReference>
<keyword evidence="2" id="KW-0963">Cytoplasm</keyword>
<accession>A0A7M3MH78</accession>
<dbReference type="GO" id="GO:0043024">
    <property type="term" value="F:ribosomal small subunit binding"/>
    <property type="evidence" value="ECO:0007669"/>
    <property type="project" value="TreeGrafter"/>
</dbReference>
<dbReference type="NCBIfam" id="TIGR00082">
    <property type="entry name" value="rbfA"/>
    <property type="match status" value="1"/>
</dbReference>
<proteinExistence type="inferred from homology"/>
<evidence type="ECO:0000256" key="1">
    <source>
        <dbReference type="ARBA" id="ARBA00022517"/>
    </source>
</evidence>
<dbReference type="OrthoDB" id="307788at2"/>
<dbReference type="Gene3D" id="3.30.300.20">
    <property type="match status" value="1"/>
</dbReference>
<keyword evidence="1 2" id="KW-0690">Ribosome biogenesis</keyword>
<gene>
    <name evidence="2 3" type="primary">rbfA</name>
    <name evidence="3" type="ORF">DPQ33_05070</name>
</gene>
<dbReference type="GO" id="GO:0005829">
    <property type="term" value="C:cytosol"/>
    <property type="evidence" value="ECO:0007669"/>
    <property type="project" value="TreeGrafter"/>
</dbReference>
<reference evidence="3 4" key="1">
    <citation type="submission" date="2018-06" db="EMBL/GenBank/DDBJ databases">
        <title>Complete genome of Desulfovibrio indonesiensis P37SLT.</title>
        <authorList>
            <person name="Crispim J.S."/>
            <person name="Vidigal P.M.P."/>
            <person name="Silva L.C.F."/>
            <person name="Laguardia C.N."/>
            <person name="Araujo L.C."/>
            <person name="Dias R.S."/>
            <person name="Sousa M.P."/>
            <person name="Paula S.O."/>
            <person name="Silva C."/>
        </authorList>
    </citation>
    <scope>NUCLEOTIDE SEQUENCE [LARGE SCALE GENOMIC DNA]</scope>
    <source>
        <strain evidence="3 4">P37SLT</strain>
    </source>
</reference>
<name>A0A7M3MH78_9BACT</name>
<comment type="subunit">
    <text evidence="2">Monomer. Binds 30S ribosomal subunits, but not 50S ribosomal subunits or 70S ribosomes.</text>
</comment>
<evidence type="ECO:0000256" key="2">
    <source>
        <dbReference type="HAMAP-Rule" id="MF_00003"/>
    </source>
</evidence>